<evidence type="ECO:0000256" key="6">
    <source>
        <dbReference type="ARBA" id="ARBA00022670"/>
    </source>
</evidence>
<dbReference type="STRING" id="7719.ENSCINP00000000795"/>
<protein>
    <recommendedName>
        <fullName evidence="16">Peptidase M14 domain-containing protein</fullName>
    </recommendedName>
</protein>
<comment type="subcellular location">
    <subcellularLocation>
        <location evidence="2">Secreted</location>
    </subcellularLocation>
</comment>
<keyword evidence="8 15" id="KW-0732">Signal</keyword>
<evidence type="ECO:0000256" key="10">
    <source>
        <dbReference type="ARBA" id="ARBA00022833"/>
    </source>
</evidence>
<dbReference type="PANTHER" id="PTHR11705">
    <property type="entry name" value="PROTEASE FAMILY M14 CARBOXYPEPTIDASE A,B"/>
    <property type="match status" value="1"/>
</dbReference>
<keyword evidence="6" id="KW-0645">Protease</keyword>
<dbReference type="CDD" id="cd03860">
    <property type="entry name" value="M14_CP_A-B_like"/>
    <property type="match status" value="1"/>
</dbReference>
<keyword evidence="5" id="KW-0121">Carboxypeptidase</keyword>
<feature type="domain" description="Peptidase M14" evidence="16">
    <location>
        <begin position="125"/>
        <end position="420"/>
    </location>
</feature>
<dbReference type="InterPro" id="IPR000834">
    <property type="entry name" value="Peptidase_M14"/>
</dbReference>
<keyword evidence="11" id="KW-0482">Metalloprotease</keyword>
<comment type="function">
    <text evidence="13">Involved in the digestion of the blood meal.</text>
</comment>
<dbReference type="GeneTree" id="ENSGT00940000165901"/>
<keyword evidence="9" id="KW-0378">Hydrolase</keyword>
<evidence type="ECO:0000256" key="1">
    <source>
        <dbReference type="ARBA" id="ARBA00001947"/>
    </source>
</evidence>
<name>F7BJZ5_CIOIN</name>
<comment type="cofactor">
    <cofactor evidence="1">
        <name>Zn(2+)</name>
        <dbReference type="ChEBI" id="CHEBI:29105"/>
    </cofactor>
</comment>
<dbReference type="SUPFAM" id="SSF53187">
    <property type="entry name" value="Zn-dependent exopeptidases"/>
    <property type="match status" value="1"/>
</dbReference>
<feature type="signal peptide" evidence="15">
    <location>
        <begin position="1"/>
        <end position="17"/>
    </location>
</feature>
<evidence type="ECO:0000256" key="9">
    <source>
        <dbReference type="ARBA" id="ARBA00022801"/>
    </source>
</evidence>
<keyword evidence="7" id="KW-0479">Metal-binding</keyword>
<proteinExistence type="inferred from homology"/>
<keyword evidence="18" id="KW-1185">Reference proteome</keyword>
<evidence type="ECO:0000313" key="17">
    <source>
        <dbReference type="Ensembl" id="ENSCINP00000000795.2"/>
    </source>
</evidence>
<evidence type="ECO:0000256" key="15">
    <source>
        <dbReference type="SAM" id="SignalP"/>
    </source>
</evidence>
<feature type="chain" id="PRO_5003349490" description="Peptidase M14 domain-containing protein" evidence="15">
    <location>
        <begin position="18"/>
        <end position="425"/>
    </location>
</feature>
<dbReference type="GO" id="GO:0006508">
    <property type="term" value="P:proteolysis"/>
    <property type="evidence" value="ECO:0000318"/>
    <property type="project" value="GO_Central"/>
</dbReference>
<dbReference type="PRINTS" id="PR00765">
    <property type="entry name" value="CRBOXYPTASEA"/>
</dbReference>
<reference evidence="17" key="2">
    <citation type="submission" date="2025-08" db="UniProtKB">
        <authorList>
            <consortium name="Ensembl"/>
        </authorList>
    </citation>
    <scope>IDENTIFICATION</scope>
</reference>
<comment type="similarity">
    <text evidence="3 14">Belongs to the peptidase M14 family.</text>
</comment>
<evidence type="ECO:0000313" key="18">
    <source>
        <dbReference type="Proteomes" id="UP000008144"/>
    </source>
</evidence>
<dbReference type="SUPFAM" id="SSF54897">
    <property type="entry name" value="Protease propeptides/inhibitors"/>
    <property type="match status" value="1"/>
</dbReference>
<feature type="active site" description="Proton donor/acceptor" evidence="14">
    <location>
        <position position="386"/>
    </location>
</feature>
<organism evidence="17 18">
    <name type="scientific">Ciona intestinalis</name>
    <name type="common">Transparent sea squirt</name>
    <name type="synonym">Ascidia intestinalis</name>
    <dbReference type="NCBI Taxonomy" id="7719"/>
    <lineage>
        <taxon>Eukaryota</taxon>
        <taxon>Metazoa</taxon>
        <taxon>Chordata</taxon>
        <taxon>Tunicata</taxon>
        <taxon>Ascidiacea</taxon>
        <taxon>Phlebobranchia</taxon>
        <taxon>Cionidae</taxon>
        <taxon>Ciona</taxon>
    </lineage>
</organism>
<dbReference type="SMART" id="SM00631">
    <property type="entry name" value="Zn_pept"/>
    <property type="match status" value="1"/>
</dbReference>
<evidence type="ECO:0000256" key="13">
    <source>
        <dbReference type="ARBA" id="ARBA00057299"/>
    </source>
</evidence>
<dbReference type="Pfam" id="PF02244">
    <property type="entry name" value="Propep_M14"/>
    <property type="match status" value="1"/>
</dbReference>
<evidence type="ECO:0000259" key="16">
    <source>
        <dbReference type="PROSITE" id="PS52035"/>
    </source>
</evidence>
<dbReference type="GO" id="GO:0005615">
    <property type="term" value="C:extracellular space"/>
    <property type="evidence" value="ECO:0000318"/>
    <property type="project" value="GO_Central"/>
</dbReference>
<dbReference type="OMA" id="GHRMTWK"/>
<dbReference type="FunFam" id="3.40.630.10:FF:000040">
    <property type="entry name" value="zinc carboxypeptidase"/>
    <property type="match status" value="1"/>
</dbReference>
<dbReference type="Gene3D" id="3.40.630.10">
    <property type="entry name" value="Zn peptidases"/>
    <property type="match status" value="1"/>
</dbReference>
<evidence type="ECO:0000256" key="12">
    <source>
        <dbReference type="ARBA" id="ARBA00023157"/>
    </source>
</evidence>
<evidence type="ECO:0000256" key="11">
    <source>
        <dbReference type="ARBA" id="ARBA00023049"/>
    </source>
</evidence>
<dbReference type="GO" id="GO:0008270">
    <property type="term" value="F:zinc ion binding"/>
    <property type="evidence" value="ECO:0007669"/>
    <property type="project" value="InterPro"/>
</dbReference>
<dbReference type="PROSITE" id="PS52035">
    <property type="entry name" value="PEPTIDASE_M14"/>
    <property type="match status" value="1"/>
</dbReference>
<sequence>MVRLGVLLLLLCVFSHAERVNYSGYQVWHVKAQDDVRLDDVFESLQVCIKGGRDYVDVWRRPLPTSPVYHVMIPGRLIEHVTQLLRHMNVTYDVWIDDVQRLISDDTMKGRLRHRRNPRVFRFNEYHKYDEILGWMEKFARVNSDLVSLFQVGSTYEGRRIMAMKIGVPGGNKQVIWQDSLIHAREWISGATLLWLSHKLVRNYRQHEADVTSLLRRFDWIVLPVWNVDGYIYSWTKDRLWRKSRTNVGPFGCKGVDLNRNFYTPNRGAGISSDYTCSGVYQGNSPFSEPESSSVSRYLSTLNLAAFISIHSYAQYWLYPYGYKSTSSEDNEDLKRVALEAVAAIKRTHGKEYKQGRVIDLAYEVAGGSVDWAHQSLCVKYSYGVELRDRGKHGFILPRRYIVPTAEEYFEAVKVVARHIARNET</sequence>
<evidence type="ECO:0000256" key="3">
    <source>
        <dbReference type="ARBA" id="ARBA00005988"/>
    </source>
</evidence>
<dbReference type="GO" id="GO:0004181">
    <property type="term" value="F:metallocarboxypeptidase activity"/>
    <property type="evidence" value="ECO:0000318"/>
    <property type="project" value="GO_Central"/>
</dbReference>
<dbReference type="InParanoid" id="F7BJZ5"/>
<keyword evidence="12" id="KW-1015">Disulfide bond</keyword>
<dbReference type="InterPro" id="IPR003146">
    <property type="entry name" value="M14A_act_pep"/>
</dbReference>
<keyword evidence="10" id="KW-0862">Zinc</keyword>
<keyword evidence="4" id="KW-0964">Secreted</keyword>
<evidence type="ECO:0000256" key="5">
    <source>
        <dbReference type="ARBA" id="ARBA00022645"/>
    </source>
</evidence>
<dbReference type="Gene3D" id="3.30.70.340">
    <property type="entry name" value="Metallocarboxypeptidase-like"/>
    <property type="match status" value="1"/>
</dbReference>
<accession>F7BJZ5</accession>
<dbReference type="Pfam" id="PF00246">
    <property type="entry name" value="Peptidase_M14"/>
    <property type="match status" value="1"/>
</dbReference>
<evidence type="ECO:0000256" key="2">
    <source>
        <dbReference type="ARBA" id="ARBA00004613"/>
    </source>
</evidence>
<evidence type="ECO:0000256" key="14">
    <source>
        <dbReference type="PROSITE-ProRule" id="PRU01379"/>
    </source>
</evidence>
<dbReference type="PANTHER" id="PTHR11705:SF17">
    <property type="entry name" value="CARBOXYPEPTIDASE B2"/>
    <property type="match status" value="1"/>
</dbReference>
<dbReference type="InterPro" id="IPR036990">
    <property type="entry name" value="M14A-like_propep"/>
</dbReference>
<dbReference type="Proteomes" id="UP000008144">
    <property type="component" value="Unassembled WGS sequence"/>
</dbReference>
<evidence type="ECO:0000256" key="7">
    <source>
        <dbReference type="ARBA" id="ARBA00022723"/>
    </source>
</evidence>
<reference evidence="18" key="1">
    <citation type="journal article" date="2002" name="Science">
        <title>The draft genome of Ciona intestinalis: insights into chordate and vertebrate origins.</title>
        <authorList>
            <person name="Dehal P."/>
            <person name="Satou Y."/>
            <person name="Campbell R.K."/>
            <person name="Chapman J."/>
            <person name="Degnan B."/>
            <person name="De Tomaso A."/>
            <person name="Davidson B."/>
            <person name="Di Gregorio A."/>
            <person name="Gelpke M."/>
            <person name="Goodstein D.M."/>
            <person name="Harafuji N."/>
            <person name="Hastings K.E."/>
            <person name="Ho I."/>
            <person name="Hotta K."/>
            <person name="Huang W."/>
            <person name="Kawashima T."/>
            <person name="Lemaire P."/>
            <person name="Martinez D."/>
            <person name="Meinertzhagen I.A."/>
            <person name="Necula S."/>
            <person name="Nonaka M."/>
            <person name="Putnam N."/>
            <person name="Rash S."/>
            <person name="Saiga H."/>
            <person name="Satake M."/>
            <person name="Terry A."/>
            <person name="Yamada L."/>
            <person name="Wang H.G."/>
            <person name="Awazu S."/>
            <person name="Azumi K."/>
            <person name="Boore J."/>
            <person name="Branno M."/>
            <person name="Chin-Bow S."/>
            <person name="DeSantis R."/>
            <person name="Doyle S."/>
            <person name="Francino P."/>
            <person name="Keys D.N."/>
            <person name="Haga S."/>
            <person name="Hayashi H."/>
            <person name="Hino K."/>
            <person name="Imai K.S."/>
            <person name="Inaba K."/>
            <person name="Kano S."/>
            <person name="Kobayashi K."/>
            <person name="Kobayashi M."/>
            <person name="Lee B.I."/>
            <person name="Makabe K.W."/>
            <person name="Manohar C."/>
            <person name="Matassi G."/>
            <person name="Medina M."/>
            <person name="Mochizuki Y."/>
            <person name="Mount S."/>
            <person name="Morishita T."/>
            <person name="Miura S."/>
            <person name="Nakayama A."/>
            <person name="Nishizaka S."/>
            <person name="Nomoto H."/>
            <person name="Ohta F."/>
            <person name="Oishi K."/>
            <person name="Rigoutsos I."/>
            <person name="Sano M."/>
            <person name="Sasaki A."/>
            <person name="Sasakura Y."/>
            <person name="Shoguchi E."/>
            <person name="Shin-i T."/>
            <person name="Spagnuolo A."/>
            <person name="Stainier D."/>
            <person name="Suzuki M.M."/>
            <person name="Tassy O."/>
            <person name="Takatori N."/>
            <person name="Tokuoka M."/>
            <person name="Yagi K."/>
            <person name="Yoshizaki F."/>
            <person name="Wada S."/>
            <person name="Zhang C."/>
            <person name="Hyatt P.D."/>
            <person name="Larimer F."/>
            <person name="Detter C."/>
            <person name="Doggett N."/>
            <person name="Glavina T."/>
            <person name="Hawkins T."/>
            <person name="Richardson P."/>
            <person name="Lucas S."/>
            <person name="Kohara Y."/>
            <person name="Levine M."/>
            <person name="Satoh N."/>
            <person name="Rokhsar D.S."/>
        </authorList>
    </citation>
    <scope>NUCLEOTIDE SEQUENCE [LARGE SCALE GENOMIC DNA]</scope>
</reference>
<reference evidence="17" key="3">
    <citation type="submission" date="2025-09" db="UniProtKB">
        <authorList>
            <consortium name="Ensembl"/>
        </authorList>
    </citation>
    <scope>IDENTIFICATION</scope>
</reference>
<dbReference type="HOGENOM" id="CLU_019326_2_2_1"/>
<dbReference type="AlphaFoldDB" id="F7BJZ5"/>
<evidence type="ECO:0000256" key="4">
    <source>
        <dbReference type="ARBA" id="ARBA00022525"/>
    </source>
</evidence>
<evidence type="ECO:0000256" key="8">
    <source>
        <dbReference type="ARBA" id="ARBA00022729"/>
    </source>
</evidence>
<dbReference type="Ensembl" id="ENSCINT00000000795.2">
    <property type="protein sequence ID" value="ENSCINP00000000795.2"/>
    <property type="gene ID" value="ENSCING00000000437.3"/>
</dbReference>